<name>T0PNU5_SAPDV</name>
<accession>T0PNU5</accession>
<dbReference type="AlphaFoldDB" id="T0PNU5"/>
<dbReference type="InParanoid" id="T0PNU5"/>
<dbReference type="RefSeq" id="XP_008619478.1">
    <property type="nucleotide sequence ID" value="XM_008621256.1"/>
</dbReference>
<dbReference type="Proteomes" id="UP000030762">
    <property type="component" value="Unassembled WGS sequence"/>
</dbReference>
<dbReference type="VEuPathDB" id="FungiDB:SDRG_15094"/>
<dbReference type="EMBL" id="JH767215">
    <property type="protein sequence ID" value="EQC27084.1"/>
    <property type="molecule type" value="Genomic_DNA"/>
</dbReference>
<gene>
    <name evidence="2" type="ORF">SDRG_15094</name>
</gene>
<evidence type="ECO:0000256" key="1">
    <source>
        <dbReference type="SAM" id="SignalP"/>
    </source>
</evidence>
<feature type="signal peptide" evidence="1">
    <location>
        <begin position="1"/>
        <end position="26"/>
    </location>
</feature>
<keyword evidence="3" id="KW-1185">Reference proteome</keyword>
<proteinExistence type="predicted"/>
<protein>
    <submittedName>
        <fullName evidence="2">Uncharacterized protein</fullName>
    </submittedName>
</protein>
<evidence type="ECO:0000313" key="3">
    <source>
        <dbReference type="Proteomes" id="UP000030762"/>
    </source>
</evidence>
<keyword evidence="1" id="KW-0732">Signal</keyword>
<sequence length="90" mass="9410">MLDPRKVCRLVFVKGLALQAIPMVEALGNCAINGLQTAALQLVLSPLQLAFGKALKNTSASEPACGISAVVDPIVLLPRIDTSIAELTVK</sequence>
<organism evidence="2 3">
    <name type="scientific">Saprolegnia diclina (strain VS20)</name>
    <dbReference type="NCBI Taxonomy" id="1156394"/>
    <lineage>
        <taxon>Eukaryota</taxon>
        <taxon>Sar</taxon>
        <taxon>Stramenopiles</taxon>
        <taxon>Oomycota</taxon>
        <taxon>Saprolegniomycetes</taxon>
        <taxon>Saprolegniales</taxon>
        <taxon>Saprolegniaceae</taxon>
        <taxon>Saprolegnia</taxon>
    </lineage>
</organism>
<reference evidence="2 3" key="1">
    <citation type="submission" date="2012-04" db="EMBL/GenBank/DDBJ databases">
        <title>The Genome Sequence of Saprolegnia declina VS20.</title>
        <authorList>
            <consortium name="The Broad Institute Genome Sequencing Platform"/>
            <person name="Russ C."/>
            <person name="Nusbaum C."/>
            <person name="Tyler B."/>
            <person name="van West P."/>
            <person name="Dieguez-Uribeondo J."/>
            <person name="de Bruijn I."/>
            <person name="Tripathy S."/>
            <person name="Jiang R."/>
            <person name="Young S.K."/>
            <person name="Zeng Q."/>
            <person name="Gargeya S."/>
            <person name="Fitzgerald M."/>
            <person name="Haas B."/>
            <person name="Abouelleil A."/>
            <person name="Alvarado L."/>
            <person name="Arachchi H.M."/>
            <person name="Berlin A."/>
            <person name="Chapman S.B."/>
            <person name="Goldberg J."/>
            <person name="Griggs A."/>
            <person name="Gujja S."/>
            <person name="Hansen M."/>
            <person name="Howarth C."/>
            <person name="Imamovic A."/>
            <person name="Larimer J."/>
            <person name="McCowen C."/>
            <person name="Montmayeur A."/>
            <person name="Murphy C."/>
            <person name="Neiman D."/>
            <person name="Pearson M."/>
            <person name="Priest M."/>
            <person name="Roberts A."/>
            <person name="Saif S."/>
            <person name="Shea T."/>
            <person name="Sisk P."/>
            <person name="Sykes S."/>
            <person name="Wortman J."/>
            <person name="Nusbaum C."/>
            <person name="Birren B."/>
        </authorList>
    </citation>
    <scope>NUCLEOTIDE SEQUENCE [LARGE SCALE GENOMIC DNA]</scope>
    <source>
        <strain evidence="2 3">VS20</strain>
    </source>
</reference>
<evidence type="ECO:0000313" key="2">
    <source>
        <dbReference type="EMBL" id="EQC27084.1"/>
    </source>
</evidence>
<feature type="chain" id="PRO_5004582532" evidence="1">
    <location>
        <begin position="27"/>
        <end position="90"/>
    </location>
</feature>
<dbReference type="GeneID" id="19955821"/>